<dbReference type="Pfam" id="PF13509">
    <property type="entry name" value="S1_2"/>
    <property type="match status" value="1"/>
</dbReference>
<dbReference type="InterPro" id="IPR036388">
    <property type="entry name" value="WH-like_DNA-bd_sf"/>
</dbReference>
<dbReference type="InterPro" id="IPR003029">
    <property type="entry name" value="S1_domain"/>
</dbReference>
<feature type="domain" description="S1 motif" evidence="2">
    <location>
        <begin position="309"/>
        <end position="371"/>
    </location>
</feature>
<dbReference type="Proteomes" id="UP000733611">
    <property type="component" value="Unassembled WGS sequence"/>
</dbReference>
<feature type="domain" description="S1 motif" evidence="2">
    <location>
        <begin position="233"/>
        <end position="294"/>
    </location>
</feature>
<sequence length="489" mass="53562">MPQSEHPSARKNTLSLRSVPASSATAAPSLSPEEKERQLAARRARISAAVAAATGGNGHSLGLNMAGKSRNTDLDSADEAFADYSAGLGEGYEAALKHERQQPLQGKEQPWQGQKYQQDKQYPHDKKYPQERGGAKGAAVEQQAATQSEHHGSRHVTDVRTIYQGAVPFARMIPLPVVSITDKGAFVDAQEHGELFVPNSQLPEGLQEGDMLRVFIYQQSGRSVATAKHPYFELGQTGLLKVTAINHKTVYLDLGLPKELVLPISEQRRKLKVGDWALVLIALDERGRMFATQCFNRYIRDKAYKDEFTFNQKVKLVAVATTPLGLRVIVDDKVYGLIYNSEHAQPLRLGKRYDGYIQRVRPDGHLDVSLQGNGREGISQAAFEILKALHLNAGHMDFNDKTSPEEIESTLHMSKSRFKKAIGSLYKERLITIGEQGIDLTEHGREYMLEQGAPLTSGAVATEANAAASGNSLGKQAAASFEAAHAAEE</sequence>
<protein>
    <recommendedName>
        <fullName evidence="2">S1 motif domain-containing protein</fullName>
    </recommendedName>
</protein>
<feature type="compositionally biased region" description="Low complexity" evidence="1">
    <location>
        <begin position="20"/>
        <end position="31"/>
    </location>
</feature>
<organism evidence="3 4">
    <name type="scientific">Candidatus Anaerobiospirillum pullicola</name>
    <dbReference type="NCBI Taxonomy" id="2838451"/>
    <lineage>
        <taxon>Bacteria</taxon>
        <taxon>Pseudomonadati</taxon>
        <taxon>Pseudomonadota</taxon>
        <taxon>Gammaproteobacteria</taxon>
        <taxon>Aeromonadales</taxon>
        <taxon>Succinivibrionaceae</taxon>
        <taxon>Anaerobiospirillum</taxon>
    </lineage>
</organism>
<evidence type="ECO:0000313" key="4">
    <source>
        <dbReference type="Proteomes" id="UP000733611"/>
    </source>
</evidence>
<proteinExistence type="predicted"/>
<dbReference type="AlphaFoldDB" id="A0A948WYD9"/>
<reference evidence="3" key="2">
    <citation type="submission" date="2021-04" db="EMBL/GenBank/DDBJ databases">
        <authorList>
            <person name="Gilroy R."/>
        </authorList>
    </citation>
    <scope>NUCLEOTIDE SEQUENCE</scope>
    <source>
        <strain evidence="3">378</strain>
    </source>
</reference>
<gene>
    <name evidence="3" type="ORF">H9847_07570</name>
</gene>
<feature type="compositionally biased region" description="Basic and acidic residues" evidence="1">
    <location>
        <begin position="148"/>
        <end position="157"/>
    </location>
</feature>
<dbReference type="InterPro" id="IPR040764">
    <property type="entry name" value="CvfB_WH"/>
</dbReference>
<feature type="compositionally biased region" description="Polar residues" evidence="1">
    <location>
        <begin position="1"/>
        <end position="16"/>
    </location>
</feature>
<dbReference type="Gene3D" id="2.40.50.140">
    <property type="entry name" value="Nucleic acid-binding proteins"/>
    <property type="match status" value="2"/>
</dbReference>
<feature type="region of interest" description="Disordered" evidence="1">
    <location>
        <begin position="98"/>
        <end position="157"/>
    </location>
</feature>
<dbReference type="InterPro" id="IPR012340">
    <property type="entry name" value="NA-bd_OB-fold"/>
</dbReference>
<evidence type="ECO:0000259" key="2">
    <source>
        <dbReference type="SMART" id="SM00316"/>
    </source>
</evidence>
<feature type="region of interest" description="Disordered" evidence="1">
    <location>
        <begin position="1"/>
        <end position="45"/>
    </location>
</feature>
<dbReference type="PANTHER" id="PTHR37296:SF1">
    <property type="entry name" value="CONSERVED VIRULENCE FACTOR B"/>
    <property type="match status" value="1"/>
</dbReference>
<reference evidence="3" key="1">
    <citation type="journal article" date="2021" name="PeerJ">
        <title>Extensive microbial diversity within the chicken gut microbiome revealed by metagenomics and culture.</title>
        <authorList>
            <person name="Gilroy R."/>
            <person name="Ravi A."/>
            <person name="Getino M."/>
            <person name="Pursley I."/>
            <person name="Horton D.L."/>
            <person name="Alikhan N.F."/>
            <person name="Baker D."/>
            <person name="Gharbi K."/>
            <person name="Hall N."/>
            <person name="Watson M."/>
            <person name="Adriaenssens E.M."/>
            <person name="Foster-Nyarko E."/>
            <person name="Jarju S."/>
            <person name="Secka A."/>
            <person name="Antonio M."/>
            <person name="Oren A."/>
            <person name="Chaudhuri R.R."/>
            <person name="La Ragione R."/>
            <person name="Hildebrand F."/>
            <person name="Pallen M.J."/>
        </authorList>
    </citation>
    <scope>NUCLEOTIDE SEQUENCE</scope>
    <source>
        <strain evidence="3">378</strain>
    </source>
</reference>
<dbReference type="InterPro" id="IPR014464">
    <property type="entry name" value="CvfB_fam"/>
</dbReference>
<name>A0A948WYD9_9GAMM</name>
<dbReference type="EMBL" id="JAHLFE010000156">
    <property type="protein sequence ID" value="MBU3844705.1"/>
    <property type="molecule type" value="Genomic_DNA"/>
</dbReference>
<feature type="compositionally biased region" description="Basic and acidic residues" evidence="1">
    <location>
        <begin position="117"/>
        <end position="134"/>
    </location>
</feature>
<dbReference type="SMART" id="SM00316">
    <property type="entry name" value="S1"/>
    <property type="match status" value="3"/>
</dbReference>
<evidence type="ECO:0000256" key="1">
    <source>
        <dbReference type="SAM" id="MobiDB-lite"/>
    </source>
</evidence>
<comment type="caution">
    <text evidence="3">The sequence shown here is derived from an EMBL/GenBank/DDBJ whole genome shotgun (WGS) entry which is preliminary data.</text>
</comment>
<dbReference type="InterPro" id="IPR039566">
    <property type="entry name" value="CvfB_S1_st"/>
</dbReference>
<dbReference type="GO" id="GO:0003676">
    <property type="term" value="F:nucleic acid binding"/>
    <property type="evidence" value="ECO:0007669"/>
    <property type="project" value="InterPro"/>
</dbReference>
<evidence type="ECO:0000313" key="3">
    <source>
        <dbReference type="EMBL" id="MBU3844705.1"/>
    </source>
</evidence>
<dbReference type="Gene3D" id="1.10.10.10">
    <property type="entry name" value="Winged helix-like DNA-binding domain superfamily/Winged helix DNA-binding domain"/>
    <property type="match status" value="1"/>
</dbReference>
<accession>A0A948WYD9</accession>
<dbReference type="Pfam" id="PF17783">
    <property type="entry name" value="WHD_CvfB"/>
    <property type="match status" value="1"/>
</dbReference>
<feature type="region of interest" description="Disordered" evidence="1">
    <location>
        <begin position="52"/>
        <end position="71"/>
    </location>
</feature>
<feature type="domain" description="S1 motif" evidence="2">
    <location>
        <begin position="168"/>
        <end position="228"/>
    </location>
</feature>
<dbReference type="PANTHER" id="PTHR37296">
    <property type="entry name" value="CONSERVED VIRULENCE FACTOR B"/>
    <property type="match status" value="1"/>
</dbReference>